<accession>A0ABQ1EBW1</accession>
<evidence type="ECO:0000313" key="1">
    <source>
        <dbReference type="EMBL" id="GFZ32144.1"/>
    </source>
</evidence>
<evidence type="ECO:0000313" key="2">
    <source>
        <dbReference type="Proteomes" id="UP000663802"/>
    </source>
</evidence>
<dbReference type="InterPro" id="IPR013783">
    <property type="entry name" value="Ig-like_fold"/>
</dbReference>
<gene>
    <name evidence="1" type="ORF">CSC2_26700</name>
</gene>
<dbReference type="Gene3D" id="2.60.40.10">
    <property type="entry name" value="Immunoglobulins"/>
    <property type="match status" value="1"/>
</dbReference>
<dbReference type="RefSeq" id="WP_206870412.1">
    <property type="nucleotide sequence ID" value="NZ_BMBA01000002.1"/>
</dbReference>
<dbReference type="Proteomes" id="UP000663802">
    <property type="component" value="Unassembled WGS sequence"/>
</dbReference>
<name>A0ABQ1EBW1_9CLOT</name>
<reference evidence="1 2" key="1">
    <citation type="journal article" date="2021" name="Int. J. Syst. Evol. Microbiol.">
        <title>Clostridium zeae sp. nov., isolated from corn silage.</title>
        <authorList>
            <person name="Kobayashi H."/>
            <person name="Tanizawa Y."/>
            <person name="Yagura M."/>
            <person name="Sakamoto M."/>
            <person name="Ohkuma M."/>
            <person name="Tohno M."/>
        </authorList>
    </citation>
    <scope>NUCLEOTIDE SEQUENCE [LARGE SCALE GENOMIC DNA]</scope>
    <source>
        <strain evidence="1 2">CSC2</strain>
    </source>
</reference>
<organism evidence="1 2">
    <name type="scientific">Clostridium zeae</name>
    <dbReference type="NCBI Taxonomy" id="2759022"/>
    <lineage>
        <taxon>Bacteria</taxon>
        <taxon>Bacillati</taxon>
        <taxon>Bacillota</taxon>
        <taxon>Clostridia</taxon>
        <taxon>Eubacteriales</taxon>
        <taxon>Clostridiaceae</taxon>
        <taxon>Clostridium</taxon>
    </lineage>
</organism>
<keyword evidence="2" id="KW-1185">Reference proteome</keyword>
<dbReference type="EMBL" id="BMBA01000002">
    <property type="protein sequence ID" value="GFZ32144.1"/>
    <property type="molecule type" value="Genomic_DNA"/>
</dbReference>
<proteinExistence type="predicted"/>
<comment type="caution">
    <text evidence="1">The sequence shown here is derived from an EMBL/GenBank/DDBJ whole genome shotgun (WGS) entry which is preliminary data.</text>
</comment>
<protein>
    <submittedName>
        <fullName evidence="1">Uncharacterized protein</fullName>
    </submittedName>
</protein>
<sequence>MPYNNTYNDDFKVSGWALNSSGVKSVSILVDGNIKGYALTGLSRPDKKGSYPNYPNADTSGFDYTLGIWELSNGAHTVTAIATGNDGSTARHAVDFTVNKSNTGSIDMQISITKSFCAGFVDAIAENFLGLYKMISSPIQTLVTLDFLVKAAKDISSPEGQQLIKIVGSELEDIANQFKNGDANVRARLVGRAVGEIFIFFIGPKGITKTLEILGNYAKYNKLGELVISKAGGAAAIIEGAAEAVSKLKFTLKYSINELSFQIKKVVSIGDNPVVVLDGGFKYAINTAEDVPELFRPQFKEVIENIWKYSGKTADEIIAAGKQIIPSKGYNTFKELKDTLGLPGDESQWHHIVEQSQIKDTRAGFATTDVNNLNNIVSLPSGSGSIHAQVSGYYSSIQDFTSGLTVRDWLATKSFDEQFKFGVEYLQRFGNLIPTSKGWVFNPF</sequence>